<accession>A0A518DHB8</accession>
<evidence type="ECO:0000256" key="1">
    <source>
        <dbReference type="SAM" id="Phobius"/>
    </source>
</evidence>
<keyword evidence="3" id="KW-1185">Reference proteome</keyword>
<evidence type="ECO:0000313" key="3">
    <source>
        <dbReference type="Proteomes" id="UP000317429"/>
    </source>
</evidence>
<dbReference type="OrthoDB" id="273717at2"/>
<dbReference type="KEGG" id="pnd:Pla175_42770"/>
<dbReference type="Proteomes" id="UP000317429">
    <property type="component" value="Chromosome"/>
</dbReference>
<keyword evidence="1" id="KW-1133">Transmembrane helix</keyword>
<feature type="transmembrane region" description="Helical" evidence="1">
    <location>
        <begin position="111"/>
        <end position="133"/>
    </location>
</feature>
<evidence type="ECO:0000313" key="2">
    <source>
        <dbReference type="EMBL" id="QDU90864.1"/>
    </source>
</evidence>
<evidence type="ECO:0008006" key="4">
    <source>
        <dbReference type="Google" id="ProtNLM"/>
    </source>
</evidence>
<sequence length="135" mass="14771">MDCDRVFFALTRGPFPTGHPTDTLVQAHLEACPSCSQIAEALRPATETFHEAISPAEGRDLPGYWHAGPTHSQAYRRVAAAAIAAPPVRRLQPHRRPSPLSPAQQRKAYRLVWQLLSASAVLAVVGLFLAWAAHF</sequence>
<keyword evidence="1" id="KW-0812">Transmembrane</keyword>
<name>A0A518DHB8_9BACT</name>
<dbReference type="AlphaFoldDB" id="A0A518DHB8"/>
<keyword evidence="1" id="KW-0472">Membrane</keyword>
<protein>
    <recommendedName>
        <fullName evidence="4">Zinc-finger domain-containing protein</fullName>
    </recommendedName>
</protein>
<dbReference type="RefSeq" id="WP_145290197.1">
    <property type="nucleotide sequence ID" value="NZ_CP036291.1"/>
</dbReference>
<reference evidence="2 3" key="1">
    <citation type="submission" date="2019-02" db="EMBL/GenBank/DDBJ databases">
        <title>Deep-cultivation of Planctomycetes and their phenomic and genomic characterization uncovers novel biology.</title>
        <authorList>
            <person name="Wiegand S."/>
            <person name="Jogler M."/>
            <person name="Boedeker C."/>
            <person name="Pinto D."/>
            <person name="Vollmers J."/>
            <person name="Rivas-Marin E."/>
            <person name="Kohn T."/>
            <person name="Peeters S.H."/>
            <person name="Heuer A."/>
            <person name="Rast P."/>
            <person name="Oberbeckmann S."/>
            <person name="Bunk B."/>
            <person name="Jeske O."/>
            <person name="Meyerdierks A."/>
            <person name="Storesund J.E."/>
            <person name="Kallscheuer N."/>
            <person name="Luecker S."/>
            <person name="Lage O.M."/>
            <person name="Pohl T."/>
            <person name="Merkel B.J."/>
            <person name="Hornburger P."/>
            <person name="Mueller R.-W."/>
            <person name="Bruemmer F."/>
            <person name="Labrenz M."/>
            <person name="Spormann A.M."/>
            <person name="Op den Camp H."/>
            <person name="Overmann J."/>
            <person name="Amann R."/>
            <person name="Jetten M.S.M."/>
            <person name="Mascher T."/>
            <person name="Medema M.H."/>
            <person name="Devos D.P."/>
            <person name="Kaster A.-K."/>
            <person name="Ovreas L."/>
            <person name="Rohde M."/>
            <person name="Galperin M.Y."/>
            <person name="Jogler C."/>
        </authorList>
    </citation>
    <scope>NUCLEOTIDE SEQUENCE [LARGE SCALE GENOMIC DNA]</scope>
    <source>
        <strain evidence="2 3">Pla175</strain>
    </source>
</reference>
<gene>
    <name evidence="2" type="ORF">Pla175_42770</name>
</gene>
<proteinExistence type="predicted"/>
<dbReference type="EMBL" id="CP036291">
    <property type="protein sequence ID" value="QDU90864.1"/>
    <property type="molecule type" value="Genomic_DNA"/>
</dbReference>
<organism evidence="2 3">
    <name type="scientific">Pirellulimonas nuda</name>
    <dbReference type="NCBI Taxonomy" id="2528009"/>
    <lineage>
        <taxon>Bacteria</taxon>
        <taxon>Pseudomonadati</taxon>
        <taxon>Planctomycetota</taxon>
        <taxon>Planctomycetia</taxon>
        <taxon>Pirellulales</taxon>
        <taxon>Lacipirellulaceae</taxon>
        <taxon>Pirellulimonas</taxon>
    </lineage>
</organism>